<dbReference type="PANTHER" id="PTHR12121:SF45">
    <property type="entry name" value="NOCTURNIN"/>
    <property type="match status" value="1"/>
</dbReference>
<evidence type="ECO:0000313" key="5">
    <source>
        <dbReference type="EMBL" id="ANZ73745.1"/>
    </source>
</evidence>
<dbReference type="InterPro" id="IPR036691">
    <property type="entry name" value="Endo/exonu/phosph_ase_sf"/>
</dbReference>
<protein>
    <submittedName>
        <fullName evidence="5">BA75_00200T0</fullName>
    </submittedName>
</protein>
<dbReference type="Pfam" id="PF03372">
    <property type="entry name" value="Exo_endo_phos"/>
    <property type="match status" value="1"/>
</dbReference>
<sequence>MPEQDPPPPQNAGKKSKKSKKKGAMNPALLTPEYIAQQRALKLEEKNKKRELLAKLGIDSVTTNEKPHLKFTKRKMLQVAVPSDERLNISIMTYNMLAQALIRRKLFPTSGDALKWGNRSVVLLEELKYYNCDIMCLQEVDYIQFNSFWNDELRKIGYDCQFYREGTKNHGVVVFWRKELFNCIKVSYINHDQEKTSDIPPRTIAQNVGVLVALEFSKEIKQKFPFSNRKGVLIGTTHLFWHPFGTYERTRQTYLILKKMKEFHMLLTGSEQKDKMNDEWFTFFAGDLNSQPFDAPYLSMTSKPVLYSGRAKTVLECSTSFQYSKKRNGESTEDEDGGNIEKFGPEQPQTPVPDHFSPTDEQKELVKKIQVLHNSLPVIATSLYSAAYAGIHPENAGKDNDRNEPLISNWAHAWRGLLDYILVIQDWDFEDRTAPIDNVQLFQQTGIAINSLLRMPPPEELGDEGFPKAGMYGSDHLCMAANVGLAM</sequence>
<evidence type="ECO:0000256" key="2">
    <source>
        <dbReference type="ARBA" id="ARBA00022801"/>
    </source>
</evidence>
<comment type="similarity">
    <text evidence="1">Belongs to the CCR4/nocturin family.</text>
</comment>
<dbReference type="InterPro" id="IPR050410">
    <property type="entry name" value="CCR4/nocturin_mRNA_transcr"/>
</dbReference>
<dbReference type="SUPFAM" id="SSF56219">
    <property type="entry name" value="DNase I-like"/>
    <property type="match status" value="1"/>
</dbReference>
<dbReference type="EMBL" id="CP014584">
    <property type="protein sequence ID" value="ANZ73745.1"/>
    <property type="molecule type" value="Genomic_DNA"/>
</dbReference>
<gene>
    <name evidence="5" type="primary">NGL2</name>
    <name evidence="5" type="ORF">ATY40_BA7500200</name>
</gene>
<keyword evidence="2" id="KW-0378">Hydrolase</keyword>
<accession>A0A1B2J6Y5</accession>
<reference evidence="5 6" key="1">
    <citation type="submission" date="2016-02" db="EMBL/GenBank/DDBJ databases">
        <title>Comparative genomic and transcriptomic foundation for Pichia pastoris.</title>
        <authorList>
            <person name="Love K.R."/>
            <person name="Shah K.A."/>
            <person name="Whittaker C.A."/>
            <person name="Wu J."/>
            <person name="Bartlett M.C."/>
            <person name="Ma D."/>
            <person name="Leeson R.L."/>
            <person name="Priest M."/>
            <person name="Young S.K."/>
            <person name="Love J.C."/>
        </authorList>
    </citation>
    <scope>NUCLEOTIDE SEQUENCE [LARGE SCALE GENOMIC DNA]</scope>
    <source>
        <strain evidence="5 6">ATCC 28485</strain>
    </source>
</reference>
<evidence type="ECO:0000256" key="1">
    <source>
        <dbReference type="ARBA" id="ARBA00010774"/>
    </source>
</evidence>
<dbReference type="Proteomes" id="UP000094565">
    <property type="component" value="Chromosome 1"/>
</dbReference>
<evidence type="ECO:0000256" key="3">
    <source>
        <dbReference type="SAM" id="MobiDB-lite"/>
    </source>
</evidence>
<dbReference type="GO" id="GO:0006139">
    <property type="term" value="P:nucleobase-containing compound metabolic process"/>
    <property type="evidence" value="ECO:0007669"/>
    <property type="project" value="UniProtKB-ARBA"/>
</dbReference>
<feature type="compositionally biased region" description="Basic residues" evidence="3">
    <location>
        <begin position="14"/>
        <end position="23"/>
    </location>
</feature>
<dbReference type="Gene3D" id="3.60.10.10">
    <property type="entry name" value="Endonuclease/exonuclease/phosphatase"/>
    <property type="match status" value="1"/>
</dbReference>
<organism evidence="5 6">
    <name type="scientific">Komagataella pastoris</name>
    <name type="common">Yeast</name>
    <name type="synonym">Pichia pastoris</name>
    <dbReference type="NCBI Taxonomy" id="4922"/>
    <lineage>
        <taxon>Eukaryota</taxon>
        <taxon>Fungi</taxon>
        <taxon>Dikarya</taxon>
        <taxon>Ascomycota</taxon>
        <taxon>Saccharomycotina</taxon>
        <taxon>Pichiomycetes</taxon>
        <taxon>Pichiales</taxon>
        <taxon>Pichiaceae</taxon>
        <taxon>Komagataella</taxon>
    </lineage>
</organism>
<dbReference type="GO" id="GO:0000175">
    <property type="term" value="F:3'-5'-RNA exonuclease activity"/>
    <property type="evidence" value="ECO:0007669"/>
    <property type="project" value="TreeGrafter"/>
</dbReference>
<feature type="region of interest" description="Disordered" evidence="3">
    <location>
        <begin position="325"/>
        <end position="360"/>
    </location>
</feature>
<feature type="domain" description="Endonuclease/exonuclease/phosphatase" evidence="4">
    <location>
        <begin position="92"/>
        <end position="476"/>
    </location>
</feature>
<evidence type="ECO:0000259" key="4">
    <source>
        <dbReference type="Pfam" id="PF03372"/>
    </source>
</evidence>
<feature type="region of interest" description="Disordered" evidence="3">
    <location>
        <begin position="1"/>
        <end position="30"/>
    </location>
</feature>
<dbReference type="PANTHER" id="PTHR12121">
    <property type="entry name" value="CARBON CATABOLITE REPRESSOR PROTEIN 4"/>
    <property type="match status" value="1"/>
</dbReference>
<dbReference type="OrthoDB" id="428734at2759"/>
<feature type="compositionally biased region" description="Pro residues" evidence="3">
    <location>
        <begin position="1"/>
        <end position="10"/>
    </location>
</feature>
<name>A0A1B2J6Y5_PICPA</name>
<dbReference type="InterPro" id="IPR005135">
    <property type="entry name" value="Endo/exonuclease/phosphatase"/>
</dbReference>
<dbReference type="AlphaFoldDB" id="A0A1B2J6Y5"/>
<keyword evidence="6" id="KW-1185">Reference proteome</keyword>
<proteinExistence type="inferred from homology"/>
<evidence type="ECO:0000313" key="6">
    <source>
        <dbReference type="Proteomes" id="UP000094565"/>
    </source>
</evidence>